<dbReference type="CDD" id="cd07517">
    <property type="entry name" value="HAD_HPP"/>
    <property type="match status" value="1"/>
</dbReference>
<dbReference type="SFLD" id="SFLDG01144">
    <property type="entry name" value="C2.B.4:_PGP_Like"/>
    <property type="match status" value="1"/>
</dbReference>
<organism evidence="1 2">
    <name type="scientific">Halalkalibacter oceani</name>
    <dbReference type="NCBI Taxonomy" id="1653776"/>
    <lineage>
        <taxon>Bacteria</taxon>
        <taxon>Bacillati</taxon>
        <taxon>Bacillota</taxon>
        <taxon>Bacilli</taxon>
        <taxon>Bacillales</taxon>
        <taxon>Bacillaceae</taxon>
        <taxon>Halalkalibacter</taxon>
    </lineage>
</organism>
<dbReference type="InterPro" id="IPR036412">
    <property type="entry name" value="HAD-like_sf"/>
</dbReference>
<dbReference type="NCBIfam" id="TIGR00099">
    <property type="entry name" value="Cof-subfamily"/>
    <property type="match status" value="1"/>
</dbReference>
<dbReference type="Pfam" id="PF08282">
    <property type="entry name" value="Hydrolase_3"/>
    <property type="match status" value="1"/>
</dbReference>
<evidence type="ECO:0000313" key="2">
    <source>
        <dbReference type="Proteomes" id="UP001139179"/>
    </source>
</evidence>
<accession>A0A9X2IMR5</accession>
<dbReference type="InterPro" id="IPR023214">
    <property type="entry name" value="HAD_sf"/>
</dbReference>
<sequence>MKKNKPIVFFDIDGTLLNEEKELPQSTKEAIFSLQEKGVYVAIATGRAPFMFKELREELGIESYVSFNGSYVVVEGKVIHDVPLTTNELIRLEKAAEQANHSMVFLDHNGAVANRADDHYIAESLGGLKLPYPPVKKGEYHQRKIYQALLFCQEEEEEIYVQGHNHFDYIRWHPYSVDILPGGGSKARGIKQVLDYLFIPQEQSYAFGDALNDLEMLQFVGTGVAMGDGREEAKAVANYVTKPVNEDGILHGLRYTGLL</sequence>
<dbReference type="RefSeq" id="WP_251221874.1">
    <property type="nucleotide sequence ID" value="NZ_JAMBOL010000002.1"/>
</dbReference>
<dbReference type="AlphaFoldDB" id="A0A9X2IMR5"/>
<comment type="caution">
    <text evidence="1">The sequence shown here is derived from an EMBL/GenBank/DDBJ whole genome shotgun (WGS) entry which is preliminary data.</text>
</comment>
<protein>
    <submittedName>
        <fullName evidence="1">Cof-type HAD-IIB family hydrolase</fullName>
    </submittedName>
</protein>
<proteinExistence type="predicted"/>
<keyword evidence="2" id="KW-1185">Reference proteome</keyword>
<dbReference type="PANTHER" id="PTHR10000:SF25">
    <property type="entry name" value="PHOSPHATASE YKRA-RELATED"/>
    <property type="match status" value="1"/>
</dbReference>
<dbReference type="EMBL" id="JAMBOL010000002">
    <property type="protein sequence ID" value="MCM3713031.1"/>
    <property type="molecule type" value="Genomic_DNA"/>
</dbReference>
<dbReference type="Proteomes" id="UP001139179">
    <property type="component" value="Unassembled WGS sequence"/>
</dbReference>
<dbReference type="SFLD" id="SFLDG01140">
    <property type="entry name" value="C2.B:_Phosphomannomutase_and_P"/>
    <property type="match status" value="1"/>
</dbReference>
<dbReference type="InterPro" id="IPR006379">
    <property type="entry name" value="HAD-SF_hydro_IIB"/>
</dbReference>
<dbReference type="GO" id="GO:0000287">
    <property type="term" value="F:magnesium ion binding"/>
    <property type="evidence" value="ECO:0007669"/>
    <property type="project" value="TreeGrafter"/>
</dbReference>
<dbReference type="Gene3D" id="3.30.1240.10">
    <property type="match status" value="1"/>
</dbReference>
<dbReference type="NCBIfam" id="TIGR01484">
    <property type="entry name" value="HAD-SF-IIB"/>
    <property type="match status" value="1"/>
</dbReference>
<dbReference type="SFLD" id="SFLDS00003">
    <property type="entry name" value="Haloacid_Dehalogenase"/>
    <property type="match status" value="1"/>
</dbReference>
<dbReference type="PROSITE" id="PS01228">
    <property type="entry name" value="COF_1"/>
    <property type="match status" value="1"/>
</dbReference>
<keyword evidence="1" id="KW-0378">Hydrolase</keyword>
<reference evidence="1" key="1">
    <citation type="submission" date="2022-05" db="EMBL/GenBank/DDBJ databases">
        <title>Comparative Genomics of Spacecraft Associated Microbes.</title>
        <authorList>
            <person name="Tran M.T."/>
            <person name="Wright A."/>
            <person name="Seuylemezian A."/>
            <person name="Eisen J."/>
            <person name="Coil D."/>
        </authorList>
    </citation>
    <scope>NUCLEOTIDE SEQUENCE</scope>
    <source>
        <strain evidence="1">214.1.1</strain>
    </source>
</reference>
<dbReference type="GO" id="GO:0005829">
    <property type="term" value="C:cytosol"/>
    <property type="evidence" value="ECO:0007669"/>
    <property type="project" value="TreeGrafter"/>
</dbReference>
<dbReference type="Gene3D" id="3.40.50.1000">
    <property type="entry name" value="HAD superfamily/HAD-like"/>
    <property type="match status" value="1"/>
</dbReference>
<dbReference type="InterPro" id="IPR000150">
    <property type="entry name" value="Cof"/>
</dbReference>
<gene>
    <name evidence="1" type="ORF">M3202_02975</name>
</gene>
<name>A0A9X2IMR5_9BACI</name>
<dbReference type="SUPFAM" id="SSF56784">
    <property type="entry name" value="HAD-like"/>
    <property type="match status" value="1"/>
</dbReference>
<dbReference type="PROSITE" id="PS01229">
    <property type="entry name" value="COF_2"/>
    <property type="match status" value="1"/>
</dbReference>
<evidence type="ECO:0000313" key="1">
    <source>
        <dbReference type="EMBL" id="MCM3713031.1"/>
    </source>
</evidence>
<dbReference type="GO" id="GO:0016791">
    <property type="term" value="F:phosphatase activity"/>
    <property type="evidence" value="ECO:0007669"/>
    <property type="project" value="UniProtKB-ARBA"/>
</dbReference>
<dbReference type="PANTHER" id="PTHR10000">
    <property type="entry name" value="PHOSPHOSERINE PHOSPHATASE"/>
    <property type="match status" value="1"/>
</dbReference>